<dbReference type="EMBL" id="JBGMDY010000006">
    <property type="protein sequence ID" value="KAL2331189.1"/>
    <property type="molecule type" value="Genomic_DNA"/>
</dbReference>
<evidence type="ECO:0000313" key="2">
    <source>
        <dbReference type="Proteomes" id="UP001603857"/>
    </source>
</evidence>
<dbReference type="Proteomes" id="UP001603857">
    <property type="component" value="Unassembled WGS sequence"/>
</dbReference>
<comment type="caution">
    <text evidence="1">The sequence shown here is derived from an EMBL/GenBank/DDBJ whole genome shotgun (WGS) entry which is preliminary data.</text>
</comment>
<dbReference type="AlphaFoldDB" id="A0ABD1M5X7"/>
<name>A0ABD1M5X7_9FABA</name>
<evidence type="ECO:0000313" key="1">
    <source>
        <dbReference type="EMBL" id="KAL2331189.1"/>
    </source>
</evidence>
<proteinExistence type="predicted"/>
<gene>
    <name evidence="1" type="ORF">Fmac_018770</name>
</gene>
<reference evidence="1 2" key="1">
    <citation type="submission" date="2024-08" db="EMBL/GenBank/DDBJ databases">
        <title>Insights into the chromosomal genome structure of Flemingia macrophylla.</title>
        <authorList>
            <person name="Ding Y."/>
            <person name="Zhao Y."/>
            <person name="Bi W."/>
            <person name="Wu M."/>
            <person name="Zhao G."/>
            <person name="Gong Y."/>
            <person name="Li W."/>
            <person name="Zhang P."/>
        </authorList>
    </citation>
    <scope>NUCLEOTIDE SEQUENCE [LARGE SCALE GENOMIC DNA]</scope>
    <source>
        <strain evidence="1">DYQJB</strain>
        <tissue evidence="1">Leaf</tissue>
    </source>
</reference>
<organism evidence="1 2">
    <name type="scientific">Flemingia macrophylla</name>
    <dbReference type="NCBI Taxonomy" id="520843"/>
    <lineage>
        <taxon>Eukaryota</taxon>
        <taxon>Viridiplantae</taxon>
        <taxon>Streptophyta</taxon>
        <taxon>Embryophyta</taxon>
        <taxon>Tracheophyta</taxon>
        <taxon>Spermatophyta</taxon>
        <taxon>Magnoliopsida</taxon>
        <taxon>eudicotyledons</taxon>
        <taxon>Gunneridae</taxon>
        <taxon>Pentapetalae</taxon>
        <taxon>rosids</taxon>
        <taxon>fabids</taxon>
        <taxon>Fabales</taxon>
        <taxon>Fabaceae</taxon>
        <taxon>Papilionoideae</taxon>
        <taxon>50 kb inversion clade</taxon>
        <taxon>NPAAA clade</taxon>
        <taxon>indigoferoid/millettioid clade</taxon>
        <taxon>Phaseoleae</taxon>
        <taxon>Flemingia</taxon>
    </lineage>
</organism>
<protein>
    <submittedName>
        <fullName evidence="1">Uncharacterized protein</fullName>
    </submittedName>
</protein>
<keyword evidence="2" id="KW-1185">Reference proteome</keyword>
<accession>A0ABD1M5X7</accession>
<sequence>MMKCLEEKGLGMIERLEEKALREGRRNIALGVEGDGRRKEAHIYSGRAACDEAGAATFLHANPLETACYNLYTTVTASKQLQLLHGEEFKKYRTLGLEFYKSELSFPLDSTHIYSGRAACDEAGETGHVVLLRFYMQTHLRQLATASKQLELLHGEVIRC</sequence>